<organism evidence="1 2">
    <name type="scientific">Amycolatopsis minnesotensis</name>
    <dbReference type="NCBI Taxonomy" id="337894"/>
    <lineage>
        <taxon>Bacteria</taxon>
        <taxon>Bacillati</taxon>
        <taxon>Actinomycetota</taxon>
        <taxon>Actinomycetes</taxon>
        <taxon>Pseudonocardiales</taxon>
        <taxon>Pseudonocardiaceae</taxon>
        <taxon>Amycolatopsis</taxon>
    </lineage>
</organism>
<dbReference type="Proteomes" id="UP001501116">
    <property type="component" value="Unassembled WGS sequence"/>
</dbReference>
<dbReference type="EMBL" id="BAAANN010000006">
    <property type="protein sequence ID" value="GAA1950584.1"/>
    <property type="molecule type" value="Genomic_DNA"/>
</dbReference>
<protein>
    <submittedName>
        <fullName evidence="1">Uncharacterized protein</fullName>
    </submittedName>
</protein>
<name>A0ABP5BTA8_9PSEU</name>
<keyword evidence="2" id="KW-1185">Reference proteome</keyword>
<reference evidence="2" key="1">
    <citation type="journal article" date="2019" name="Int. J. Syst. Evol. Microbiol.">
        <title>The Global Catalogue of Microorganisms (GCM) 10K type strain sequencing project: providing services to taxonomists for standard genome sequencing and annotation.</title>
        <authorList>
            <consortium name="The Broad Institute Genomics Platform"/>
            <consortium name="The Broad Institute Genome Sequencing Center for Infectious Disease"/>
            <person name="Wu L."/>
            <person name="Ma J."/>
        </authorList>
    </citation>
    <scope>NUCLEOTIDE SEQUENCE [LARGE SCALE GENOMIC DNA]</scope>
    <source>
        <strain evidence="2">JCM 14545</strain>
    </source>
</reference>
<accession>A0ABP5BTA8</accession>
<sequence length="84" mass="8939">MSSFTCSSDEFAGEHLPGGWRSTGYLTWRSRWCQRSVSTVDDLGDRPGARVADPAGAWSLKGAFGESDAAISTLAARGMALLMP</sequence>
<evidence type="ECO:0000313" key="1">
    <source>
        <dbReference type="EMBL" id="GAA1950584.1"/>
    </source>
</evidence>
<proteinExistence type="predicted"/>
<dbReference type="RefSeq" id="WP_344415769.1">
    <property type="nucleotide sequence ID" value="NZ_BAAANN010000006.1"/>
</dbReference>
<evidence type="ECO:0000313" key="2">
    <source>
        <dbReference type="Proteomes" id="UP001501116"/>
    </source>
</evidence>
<comment type="caution">
    <text evidence="1">The sequence shown here is derived from an EMBL/GenBank/DDBJ whole genome shotgun (WGS) entry which is preliminary data.</text>
</comment>
<gene>
    <name evidence="1" type="ORF">GCM10009754_19080</name>
</gene>